<dbReference type="GeneID" id="88175812"/>
<proteinExistence type="predicted"/>
<dbReference type="EMBL" id="CP138899">
    <property type="protein sequence ID" value="WPK27366.1"/>
    <property type="molecule type" value="Genomic_DNA"/>
</dbReference>
<keyword evidence="1" id="KW-0175">Coiled coil</keyword>
<dbReference type="KEGG" id="asau:88175812"/>
<sequence length="356" mass="39752">MPNMPIMTPSRKTPEPQSPYTPSISAAQTPRRPPIPRLPHLSRTNGIHSRTASSDGHDKSATKRLVEQFYRGGVQSKQSSHTDVTDINALLSGSKLDLDAQVEKSNVFPSSGKTEVDQIYGAGSPMFKKPGMGAKFNLDGDLGSRDKPKMEYLSLSPPDLHAICPENILAPLLSVDRAFTSTNLASAVDAVDQSLQVLWTRVNHNFDKGEASLAPEAEDPSLQPGAQLKELEIYLKELRNNVNALETELKGVTVDIKSRYLEEIQENILKLRDLERLIESLSLRLSTARKGMAHSRRQLKETVAPKMELLEEVSKRFHEYDVRNRQRKGLQIVIALSLFVLLVAMGAIMYRRYRSE</sequence>
<feature type="transmembrane region" description="Helical" evidence="3">
    <location>
        <begin position="329"/>
        <end position="350"/>
    </location>
</feature>
<name>A0AAX4HG88_9ASCO</name>
<reference evidence="4 5" key="1">
    <citation type="submission" date="2023-10" db="EMBL/GenBank/DDBJ databases">
        <title>Draft Genome Sequence of Candida saopaulonensis from a very Premature Infant with Sepsis.</title>
        <authorList>
            <person name="Ning Y."/>
            <person name="Dai R."/>
            <person name="Xiao M."/>
            <person name="Xu Y."/>
            <person name="Yan Q."/>
            <person name="Zhang L."/>
        </authorList>
    </citation>
    <scope>NUCLEOTIDE SEQUENCE [LARGE SCALE GENOMIC DNA]</scope>
    <source>
        <strain evidence="4 5">19XY460</strain>
    </source>
</reference>
<evidence type="ECO:0000256" key="2">
    <source>
        <dbReference type="SAM" id="MobiDB-lite"/>
    </source>
</evidence>
<keyword evidence="3" id="KW-0472">Membrane</keyword>
<evidence type="ECO:0000313" key="4">
    <source>
        <dbReference type="EMBL" id="WPK27366.1"/>
    </source>
</evidence>
<keyword evidence="3" id="KW-1133">Transmembrane helix</keyword>
<evidence type="ECO:0000256" key="1">
    <source>
        <dbReference type="SAM" id="Coils"/>
    </source>
</evidence>
<dbReference type="RefSeq" id="XP_062879744.1">
    <property type="nucleotide sequence ID" value="XM_063023674.1"/>
</dbReference>
<evidence type="ECO:0000256" key="3">
    <source>
        <dbReference type="SAM" id="Phobius"/>
    </source>
</evidence>
<gene>
    <name evidence="4" type="ORF">PUMCH_004752</name>
</gene>
<evidence type="ECO:0000313" key="5">
    <source>
        <dbReference type="Proteomes" id="UP001338582"/>
    </source>
</evidence>
<keyword evidence="3" id="KW-0812">Transmembrane</keyword>
<feature type="region of interest" description="Disordered" evidence="2">
    <location>
        <begin position="1"/>
        <end position="60"/>
    </location>
</feature>
<keyword evidence="5" id="KW-1185">Reference proteome</keyword>
<feature type="compositionally biased region" description="Polar residues" evidence="2">
    <location>
        <begin position="42"/>
        <end position="54"/>
    </location>
</feature>
<organism evidence="4 5">
    <name type="scientific">Australozyma saopauloensis</name>
    <dbReference type="NCBI Taxonomy" id="291208"/>
    <lineage>
        <taxon>Eukaryota</taxon>
        <taxon>Fungi</taxon>
        <taxon>Dikarya</taxon>
        <taxon>Ascomycota</taxon>
        <taxon>Saccharomycotina</taxon>
        <taxon>Pichiomycetes</taxon>
        <taxon>Metschnikowiaceae</taxon>
        <taxon>Australozyma</taxon>
    </lineage>
</organism>
<dbReference type="AlphaFoldDB" id="A0AAX4HG88"/>
<protein>
    <submittedName>
        <fullName evidence="4">Uncharacterized protein</fullName>
    </submittedName>
</protein>
<accession>A0AAX4HG88</accession>
<feature type="compositionally biased region" description="Polar residues" evidence="2">
    <location>
        <begin position="18"/>
        <end position="28"/>
    </location>
</feature>
<dbReference type="Proteomes" id="UP001338582">
    <property type="component" value="Chromosome 6"/>
</dbReference>
<feature type="coiled-coil region" evidence="1">
    <location>
        <begin position="228"/>
        <end position="291"/>
    </location>
</feature>